<protein>
    <recommendedName>
        <fullName evidence="6">Flagellar basal-body rod protein FlgC</fullName>
    </recommendedName>
</protein>
<accession>C7M206</accession>
<reference evidence="4 5" key="1">
    <citation type="journal article" date="2009" name="Stand. Genomic Sci.">
        <title>Complete genome sequence of Acidimicrobium ferrooxidans type strain (ICP).</title>
        <authorList>
            <person name="Clum A."/>
            <person name="Nolan M."/>
            <person name="Lang E."/>
            <person name="Glavina Del Rio T."/>
            <person name="Tice H."/>
            <person name="Copeland A."/>
            <person name="Cheng J.F."/>
            <person name="Lucas S."/>
            <person name="Chen F."/>
            <person name="Bruce D."/>
            <person name="Goodwin L."/>
            <person name="Pitluck S."/>
            <person name="Ivanova N."/>
            <person name="Mavrommatis K."/>
            <person name="Mikhailova N."/>
            <person name="Pati A."/>
            <person name="Chen A."/>
            <person name="Palaniappan K."/>
            <person name="Goker M."/>
            <person name="Spring S."/>
            <person name="Land M."/>
            <person name="Hauser L."/>
            <person name="Chang Y.J."/>
            <person name="Jeffries C.C."/>
            <person name="Chain P."/>
            <person name="Bristow J."/>
            <person name="Eisen J.A."/>
            <person name="Markowitz V."/>
            <person name="Hugenholtz P."/>
            <person name="Kyrpides N.C."/>
            <person name="Klenk H.P."/>
            <person name="Lapidus A."/>
        </authorList>
    </citation>
    <scope>NUCLEOTIDE SEQUENCE [LARGE SCALE GENOMIC DNA]</scope>
    <source>
        <strain evidence="5">DSM 10331 / JCM 15462 / NBRC 103882 / ICP</strain>
    </source>
</reference>
<dbReference type="OrthoDB" id="9794148at2"/>
<dbReference type="HOGENOM" id="CLU_123272_0_0_11"/>
<dbReference type="RefSeq" id="WP_015797609.1">
    <property type="nucleotide sequence ID" value="NC_013124.1"/>
</dbReference>
<feature type="domain" description="Flagellar basal-body/hook protein C-terminal" evidence="3">
    <location>
        <begin position="97"/>
        <end position="140"/>
    </location>
</feature>
<proteinExistence type="inferred from homology"/>
<evidence type="ECO:0008006" key="6">
    <source>
        <dbReference type="Google" id="ProtNLM"/>
    </source>
</evidence>
<gene>
    <name evidence="4" type="ordered locus">Afer_0135</name>
</gene>
<feature type="domain" description="Flagellar basal body rod protein N-terminal" evidence="2">
    <location>
        <begin position="7"/>
        <end position="32"/>
    </location>
</feature>
<dbReference type="InterPro" id="IPR001444">
    <property type="entry name" value="Flag_bb_rod_N"/>
</dbReference>
<dbReference type="eggNOG" id="COG1558">
    <property type="taxonomic scope" value="Bacteria"/>
</dbReference>
<evidence type="ECO:0000256" key="1">
    <source>
        <dbReference type="ARBA" id="ARBA00009677"/>
    </source>
</evidence>
<evidence type="ECO:0000259" key="3">
    <source>
        <dbReference type="Pfam" id="PF06429"/>
    </source>
</evidence>
<dbReference type="Pfam" id="PF06429">
    <property type="entry name" value="Flg_bbr_C"/>
    <property type="match status" value="1"/>
</dbReference>
<comment type="similarity">
    <text evidence="1">Belongs to the flagella basal body rod proteins family.</text>
</comment>
<dbReference type="Proteomes" id="UP000000771">
    <property type="component" value="Chromosome"/>
</dbReference>
<dbReference type="InterPro" id="IPR010930">
    <property type="entry name" value="Flg_bb/hook_C_dom"/>
</dbReference>
<dbReference type="STRING" id="525909.Afer_0135"/>
<dbReference type="AlphaFoldDB" id="C7M206"/>
<evidence type="ECO:0000313" key="5">
    <source>
        <dbReference type="Proteomes" id="UP000000771"/>
    </source>
</evidence>
<dbReference type="Pfam" id="PF00460">
    <property type="entry name" value="Flg_bb_rod"/>
    <property type="match status" value="1"/>
</dbReference>
<evidence type="ECO:0000313" key="4">
    <source>
        <dbReference type="EMBL" id="ACU53104.1"/>
    </source>
</evidence>
<dbReference type="EMBL" id="CP001631">
    <property type="protein sequence ID" value="ACU53104.1"/>
    <property type="molecule type" value="Genomic_DNA"/>
</dbReference>
<sequence length="144" mass="14918">MSLFPAIDVAATGVTTEQTWLDTIASNVANVNDQSATNQPIYQEQEVLVQPVETSPVTGVADTTTTPVGSGVQVDAIVTPLPNGVLSYDPTSTLANAQGYVKTPGISLAQQLGNLVNAQTSYQANVAVINQAKTAYEAILGIQA</sequence>
<keyword evidence="5" id="KW-1185">Reference proteome</keyword>
<dbReference type="KEGG" id="afo:Afer_0135"/>
<organism evidence="4 5">
    <name type="scientific">Acidimicrobium ferrooxidans (strain DSM 10331 / JCM 15462 / NBRC 103882 / ICP)</name>
    <dbReference type="NCBI Taxonomy" id="525909"/>
    <lineage>
        <taxon>Bacteria</taxon>
        <taxon>Bacillati</taxon>
        <taxon>Actinomycetota</taxon>
        <taxon>Acidimicrobiia</taxon>
        <taxon>Acidimicrobiales</taxon>
        <taxon>Acidimicrobiaceae</taxon>
        <taxon>Acidimicrobium</taxon>
    </lineage>
</organism>
<name>C7M206_ACIFD</name>
<evidence type="ECO:0000259" key="2">
    <source>
        <dbReference type="Pfam" id="PF00460"/>
    </source>
</evidence>